<dbReference type="InterPro" id="IPR016071">
    <property type="entry name" value="Staphylococal_nuclease_OB-fold"/>
</dbReference>
<dbReference type="STRING" id="115783.SAMN02745119_02866"/>
<feature type="domain" description="TNase-like" evidence="5">
    <location>
        <begin position="42"/>
        <end position="173"/>
    </location>
</feature>
<evidence type="ECO:0000256" key="1">
    <source>
        <dbReference type="ARBA" id="ARBA00022722"/>
    </source>
</evidence>
<dbReference type="GO" id="GO:0004519">
    <property type="term" value="F:endonuclease activity"/>
    <property type="evidence" value="ECO:0007669"/>
    <property type="project" value="UniProtKB-KW"/>
</dbReference>
<dbReference type="Gene3D" id="2.40.50.90">
    <property type="match status" value="1"/>
</dbReference>
<dbReference type="Pfam" id="PF00565">
    <property type="entry name" value="SNase"/>
    <property type="match status" value="1"/>
</dbReference>
<dbReference type="AlphaFoldDB" id="A0A1T4RGE9"/>
<dbReference type="RefSeq" id="WP_161947514.1">
    <property type="nucleotide sequence ID" value="NZ_FUWR01000020.1"/>
</dbReference>
<evidence type="ECO:0000256" key="2">
    <source>
        <dbReference type="ARBA" id="ARBA00022759"/>
    </source>
</evidence>
<reference evidence="7" key="1">
    <citation type="submission" date="2017-02" db="EMBL/GenBank/DDBJ databases">
        <authorList>
            <person name="Varghese N."/>
            <person name="Submissions S."/>
        </authorList>
    </citation>
    <scope>NUCLEOTIDE SEQUENCE [LARGE SCALE GENOMIC DNA]</scope>
    <source>
        <strain evidence="7">ATCC BAA-34</strain>
    </source>
</reference>
<dbReference type="EMBL" id="FUWR01000020">
    <property type="protein sequence ID" value="SKA14979.1"/>
    <property type="molecule type" value="Genomic_DNA"/>
</dbReference>
<keyword evidence="7" id="KW-1185">Reference proteome</keyword>
<proteinExistence type="predicted"/>
<keyword evidence="3" id="KW-0378">Hydrolase</keyword>
<dbReference type="GO" id="GO:0016787">
    <property type="term" value="F:hydrolase activity"/>
    <property type="evidence" value="ECO:0007669"/>
    <property type="project" value="UniProtKB-KW"/>
</dbReference>
<organism evidence="6 7">
    <name type="scientific">Trichlorobacter thiogenes</name>
    <dbReference type="NCBI Taxonomy" id="115783"/>
    <lineage>
        <taxon>Bacteria</taxon>
        <taxon>Pseudomonadati</taxon>
        <taxon>Thermodesulfobacteriota</taxon>
        <taxon>Desulfuromonadia</taxon>
        <taxon>Geobacterales</taxon>
        <taxon>Geobacteraceae</taxon>
        <taxon>Trichlorobacter</taxon>
    </lineage>
</organism>
<evidence type="ECO:0000259" key="5">
    <source>
        <dbReference type="PROSITE" id="PS50830"/>
    </source>
</evidence>
<keyword evidence="2 6" id="KW-0255">Endonuclease</keyword>
<dbReference type="SMART" id="SM00318">
    <property type="entry name" value="SNc"/>
    <property type="match status" value="1"/>
</dbReference>
<dbReference type="PANTHER" id="PTHR12302">
    <property type="entry name" value="EBNA2 BINDING PROTEIN P100"/>
    <property type="match status" value="1"/>
</dbReference>
<sequence length="192" mass="21480">MDRPTLAFWSVIIFLVGASAFYGINAEKQRRSVQSASGKIENGDLVRLVKVIDGDSLVAAREGQPPVTIRIVGIKSFDAKVEKDVVTPFAQAAMETIQRSMADRPVRVLLATTPKDKHGRYLATLYVDDEDIAIRLVRQGLALVYTVYPFPAMQSYLQEQEQARAGRRGLWSNTTATERALALIREWRSQNQ</sequence>
<keyword evidence="4" id="KW-1133">Transmembrane helix</keyword>
<feature type="transmembrane region" description="Helical" evidence="4">
    <location>
        <begin position="6"/>
        <end position="24"/>
    </location>
</feature>
<dbReference type="PROSITE" id="PS50830">
    <property type="entry name" value="TNASE_3"/>
    <property type="match status" value="1"/>
</dbReference>
<keyword evidence="1" id="KW-0540">Nuclease</keyword>
<dbReference type="Proteomes" id="UP000190102">
    <property type="component" value="Unassembled WGS sequence"/>
</dbReference>
<keyword evidence="4" id="KW-0472">Membrane</keyword>
<evidence type="ECO:0000256" key="3">
    <source>
        <dbReference type="ARBA" id="ARBA00022801"/>
    </source>
</evidence>
<evidence type="ECO:0000313" key="6">
    <source>
        <dbReference type="EMBL" id="SKA14979.1"/>
    </source>
</evidence>
<protein>
    <submittedName>
        <fullName evidence="6">Endonuclease YncB, thermonuclease family</fullName>
    </submittedName>
</protein>
<evidence type="ECO:0000256" key="4">
    <source>
        <dbReference type="SAM" id="Phobius"/>
    </source>
</evidence>
<accession>A0A1T4RGE9</accession>
<dbReference type="InterPro" id="IPR035437">
    <property type="entry name" value="SNase_OB-fold_sf"/>
</dbReference>
<dbReference type="PANTHER" id="PTHR12302:SF3">
    <property type="entry name" value="SERINE_THREONINE-PROTEIN KINASE 31"/>
    <property type="match status" value="1"/>
</dbReference>
<dbReference type="SUPFAM" id="SSF50199">
    <property type="entry name" value="Staphylococcal nuclease"/>
    <property type="match status" value="1"/>
</dbReference>
<evidence type="ECO:0000313" key="7">
    <source>
        <dbReference type="Proteomes" id="UP000190102"/>
    </source>
</evidence>
<gene>
    <name evidence="6" type="ORF">SAMN02745119_02866</name>
</gene>
<name>A0A1T4RGE9_9BACT</name>
<keyword evidence="4" id="KW-0812">Transmembrane</keyword>